<feature type="domain" description="Glycosyl hydrolase family 13 catalytic" evidence="12">
    <location>
        <begin position="313"/>
        <end position="673"/>
    </location>
</feature>
<proteinExistence type="inferred from homology"/>
<dbReference type="CDD" id="cd11322">
    <property type="entry name" value="AmyAc_Glg_BE"/>
    <property type="match status" value="1"/>
</dbReference>
<dbReference type="AlphaFoldDB" id="A4VLG6"/>
<comment type="catalytic activity">
    <reaction evidence="1 10">
        <text>Transfers a segment of a (1-&gt;4)-alpha-D-glucan chain to a primary hydroxy group in a similar glucan chain.</text>
        <dbReference type="EC" id="2.4.1.18"/>
    </reaction>
</comment>
<evidence type="ECO:0000256" key="8">
    <source>
        <dbReference type="ARBA" id="ARBA00023056"/>
    </source>
</evidence>
<dbReference type="Pfam" id="PF02922">
    <property type="entry name" value="CBM_48"/>
    <property type="match status" value="1"/>
</dbReference>
<name>A4VLG6_STUS1</name>
<dbReference type="NCBIfam" id="NF008967">
    <property type="entry name" value="PRK12313.1"/>
    <property type="match status" value="1"/>
</dbReference>
<keyword evidence="9 10" id="KW-0119">Carbohydrate metabolism</keyword>
<keyword evidence="7 10" id="KW-0808">Transferase</keyword>
<dbReference type="InterPro" id="IPR006048">
    <property type="entry name" value="A-amylase/branching_C"/>
</dbReference>
<dbReference type="Pfam" id="PF22019">
    <property type="entry name" value="GlgB_N"/>
    <property type="match status" value="1"/>
</dbReference>
<dbReference type="PANTHER" id="PTHR43651:SF3">
    <property type="entry name" value="1,4-ALPHA-GLUCAN-BRANCHING ENZYME"/>
    <property type="match status" value="1"/>
</dbReference>
<feature type="active site" description="Proton donor" evidence="10 11">
    <location>
        <position position="525"/>
    </location>
</feature>
<dbReference type="InterPro" id="IPR013783">
    <property type="entry name" value="Ig-like_fold"/>
</dbReference>
<dbReference type="HAMAP" id="MF_00685">
    <property type="entry name" value="GlgB"/>
    <property type="match status" value="1"/>
</dbReference>
<dbReference type="InterPro" id="IPR006407">
    <property type="entry name" value="GlgB"/>
</dbReference>
<dbReference type="SMART" id="SM00642">
    <property type="entry name" value="Aamy"/>
    <property type="match status" value="1"/>
</dbReference>
<dbReference type="PIRSF" id="PIRSF000463">
    <property type="entry name" value="GlgB"/>
    <property type="match status" value="1"/>
</dbReference>
<evidence type="ECO:0000256" key="3">
    <source>
        <dbReference type="ARBA" id="ARBA00004964"/>
    </source>
</evidence>
<reference evidence="13 14" key="1">
    <citation type="journal article" date="2008" name="Proc. Natl. Acad. Sci. U.S.A.">
        <title>Nitrogen fixation island and rhizosphere competence traits in the genome of root-associated Pseudomonas stutzeri A1501.</title>
        <authorList>
            <person name="Yan Y."/>
            <person name="Yang J."/>
            <person name="Dou Y."/>
            <person name="Chen M."/>
            <person name="Ping S."/>
            <person name="Peng J."/>
            <person name="Lu W."/>
            <person name="Zhang W."/>
            <person name="Yao Z."/>
            <person name="Li H."/>
            <person name="Liu W."/>
            <person name="He S."/>
            <person name="Geng L."/>
            <person name="Zhang X."/>
            <person name="Yang F."/>
            <person name="Yu H."/>
            <person name="Zhan Y."/>
            <person name="Li D."/>
            <person name="Lin Z."/>
            <person name="Wang Y."/>
            <person name="Elmerich C."/>
            <person name="Lin M."/>
            <person name="Jin Q."/>
        </authorList>
    </citation>
    <scope>NUCLEOTIDE SEQUENCE [LARGE SCALE GENOMIC DNA]</scope>
    <source>
        <strain evidence="13 14">A1501</strain>
    </source>
</reference>
<dbReference type="InterPro" id="IPR054169">
    <property type="entry name" value="GlgB_N"/>
</dbReference>
<dbReference type="KEGG" id="psa:PST_2152"/>
<dbReference type="SUPFAM" id="SSF51445">
    <property type="entry name" value="(Trans)glycosidases"/>
    <property type="match status" value="1"/>
</dbReference>
<dbReference type="CDD" id="cd02855">
    <property type="entry name" value="E_set_GBE_prok_N"/>
    <property type="match status" value="1"/>
</dbReference>
<dbReference type="Gene3D" id="2.60.40.1180">
    <property type="entry name" value="Golgi alpha-mannosidase II"/>
    <property type="match status" value="1"/>
</dbReference>
<dbReference type="Proteomes" id="UP000000233">
    <property type="component" value="Chromosome"/>
</dbReference>
<dbReference type="UniPathway" id="UPA00164"/>
<keyword evidence="6 10" id="KW-0328">Glycosyltransferase</keyword>
<dbReference type="InterPro" id="IPR014756">
    <property type="entry name" value="Ig_E-set"/>
</dbReference>
<accession>A4VLG6</accession>
<dbReference type="Gene3D" id="3.20.20.80">
    <property type="entry name" value="Glycosidases"/>
    <property type="match status" value="1"/>
</dbReference>
<evidence type="ECO:0000256" key="6">
    <source>
        <dbReference type="ARBA" id="ARBA00022676"/>
    </source>
</evidence>
<dbReference type="GO" id="GO:0043169">
    <property type="term" value="F:cation binding"/>
    <property type="evidence" value="ECO:0007669"/>
    <property type="project" value="InterPro"/>
</dbReference>
<dbReference type="CAZy" id="CBM48">
    <property type="family name" value="Carbohydrate-Binding Module Family 48"/>
</dbReference>
<evidence type="ECO:0000256" key="1">
    <source>
        <dbReference type="ARBA" id="ARBA00000826"/>
    </source>
</evidence>
<dbReference type="GO" id="GO:0005829">
    <property type="term" value="C:cytosol"/>
    <property type="evidence" value="ECO:0007669"/>
    <property type="project" value="TreeGrafter"/>
</dbReference>
<dbReference type="CAZy" id="GH13">
    <property type="family name" value="Glycoside Hydrolase Family 13"/>
</dbReference>
<dbReference type="InterPro" id="IPR004193">
    <property type="entry name" value="Glyco_hydro_13_N"/>
</dbReference>
<dbReference type="FunFam" id="3.20.20.80:FF:000003">
    <property type="entry name" value="1,4-alpha-glucan branching enzyme GlgB"/>
    <property type="match status" value="1"/>
</dbReference>
<dbReference type="InterPro" id="IPR006047">
    <property type="entry name" value="GH13_cat_dom"/>
</dbReference>
<dbReference type="Gene3D" id="2.60.40.10">
    <property type="entry name" value="Immunoglobulins"/>
    <property type="match status" value="1"/>
</dbReference>
<dbReference type="EC" id="2.4.1.18" evidence="10"/>
<dbReference type="NCBIfam" id="NF003811">
    <property type="entry name" value="PRK05402.1"/>
    <property type="match status" value="1"/>
</dbReference>
<protein>
    <recommendedName>
        <fullName evidence="10">1,4-alpha-glucan branching enzyme GlgB</fullName>
        <ecNumber evidence="10">2.4.1.18</ecNumber>
    </recommendedName>
    <alternativeName>
        <fullName evidence="10">1,4-alpha-D-glucan:1,4-alpha-D-glucan 6-glucosyl-transferase</fullName>
    </alternativeName>
    <alternativeName>
        <fullName evidence="10">Alpha-(1-&gt;4)-glucan branching enzyme</fullName>
    </alternativeName>
    <alternativeName>
        <fullName evidence="10">Glycogen branching enzyme</fullName>
        <shortName evidence="10">BE</shortName>
    </alternativeName>
</protein>
<evidence type="ECO:0000313" key="14">
    <source>
        <dbReference type="Proteomes" id="UP000000233"/>
    </source>
</evidence>
<evidence type="ECO:0000313" key="13">
    <source>
        <dbReference type="EMBL" id="ABP79817.1"/>
    </source>
</evidence>
<comment type="function">
    <text evidence="2 10">Catalyzes the formation of the alpha-1,6-glucosidic linkages in glycogen by scission of a 1,4-alpha-linked oligosaccharide from growing alpha-1,4-glucan chains and the subsequent attachment of the oligosaccharide to the alpha-1,6 position.</text>
</comment>
<dbReference type="PANTHER" id="PTHR43651">
    <property type="entry name" value="1,4-ALPHA-GLUCAN-BRANCHING ENZYME"/>
    <property type="match status" value="1"/>
</dbReference>
<gene>
    <name evidence="10 13" type="primary">glgB</name>
    <name evidence="13" type="ordered locus">PST_2152</name>
</gene>
<evidence type="ECO:0000259" key="12">
    <source>
        <dbReference type="SMART" id="SM00642"/>
    </source>
</evidence>
<dbReference type="FunFam" id="2.60.40.1180:FF:000002">
    <property type="entry name" value="1,4-alpha-glucan branching enzyme GlgB"/>
    <property type="match status" value="1"/>
</dbReference>
<dbReference type="SUPFAM" id="SSF81296">
    <property type="entry name" value="E set domains"/>
    <property type="match status" value="2"/>
</dbReference>
<dbReference type="InterPro" id="IPR013780">
    <property type="entry name" value="Glyco_hydro_b"/>
</dbReference>
<evidence type="ECO:0000256" key="9">
    <source>
        <dbReference type="ARBA" id="ARBA00023277"/>
    </source>
</evidence>
<dbReference type="EMBL" id="CP000304">
    <property type="protein sequence ID" value="ABP79817.1"/>
    <property type="molecule type" value="Genomic_DNA"/>
</dbReference>
<evidence type="ECO:0000256" key="10">
    <source>
        <dbReference type="HAMAP-Rule" id="MF_00685"/>
    </source>
</evidence>
<feature type="active site" description="Nucleophile" evidence="10 11">
    <location>
        <position position="472"/>
    </location>
</feature>
<dbReference type="InterPro" id="IPR037439">
    <property type="entry name" value="Branching_enzy"/>
</dbReference>
<organism evidence="13 14">
    <name type="scientific">Stutzerimonas stutzeri (strain A1501)</name>
    <name type="common">Pseudomonas stutzeri</name>
    <dbReference type="NCBI Taxonomy" id="379731"/>
    <lineage>
        <taxon>Bacteria</taxon>
        <taxon>Pseudomonadati</taxon>
        <taxon>Pseudomonadota</taxon>
        <taxon>Gammaproteobacteria</taxon>
        <taxon>Pseudomonadales</taxon>
        <taxon>Pseudomonadaceae</taxon>
        <taxon>Stutzerimonas</taxon>
    </lineage>
</organism>
<sequence>MPGRTRMARMLHCCCSAWRNARTRSFTKRRTARPGCPSRYRDCWPWHNSFSMEVPMIDRPVLTTPGETLMPSDTDVDALVRAEHGNPFAVLGPHPDGDGMVVRAYLPNALGVELLDRDQQLLAVMEQGQVPGFFFTRLAHQQPYLLKIRWAGGEQITEDPYSFGPQLGELDMHLFSEGNHRQIGRVFGSQVIEVDGVQGVRFAVWAPNARRVSVVGSFNGWDGRRHPMRLRFPSGVWELFIPRLQPGDTYKYEILGPNGIVPLKADPVALATELPPGTASVIARPLDYQWKDQAWIQQRASRQSLNAPMSIYELHAGSWRREGGDNGRLYNWHELAERLIPYVVDMGFTHIELMPIMEHPFGGSWGYQLLSQFAPSARYGNAHDFAEFVDACHNVGIGVILDWVPAHFPTDAHGLGEFDGTALYEYAHPFEGFHQDWDTYIYNLGRTEVHGFMLASALHWLREFHVDALRVDAVASMLYRDYSRNEGEWIPNRHGGRENLEAIDFVRHLNDVVATETPGALVIAEESTAFPGVSKPTSEGGLGFSYKWNMGWMHDSLKYIQEDPINRQYHHDKMTFSMVYAYSEHFVLPISHDEVVHGKGSLIDKMPGDRWQKFANLRAYLSFMWTHPGKKLLFMGSEFGQWREWNHDRELDWHLLEEADHRGVQNLVRDLNRLYSQEPALHELDSDPRGFQWLIGDDRANSVFAWLRKSSTGHPLLVIGNFTPVVREGYRIGVPVDARWLEVFNSDAECYGGSNTGNGGGMLAEPVESHGEKVSLSLTLPPLGVLVMRPQV</sequence>
<keyword evidence="14" id="KW-1185">Reference proteome</keyword>
<dbReference type="InterPro" id="IPR017853">
    <property type="entry name" value="GH"/>
</dbReference>
<comment type="pathway">
    <text evidence="3 10">Glycan biosynthesis; glycogen biosynthesis.</text>
</comment>
<dbReference type="SUPFAM" id="SSF51011">
    <property type="entry name" value="Glycosyl hydrolase domain"/>
    <property type="match status" value="1"/>
</dbReference>
<evidence type="ECO:0000256" key="4">
    <source>
        <dbReference type="ARBA" id="ARBA00009000"/>
    </source>
</evidence>
<keyword evidence="8 10" id="KW-0320">Glycogen biosynthesis</keyword>
<dbReference type="GO" id="GO:0003844">
    <property type="term" value="F:1,4-alpha-glucan branching enzyme activity"/>
    <property type="evidence" value="ECO:0007669"/>
    <property type="project" value="UniProtKB-UniRule"/>
</dbReference>
<dbReference type="Pfam" id="PF00128">
    <property type="entry name" value="Alpha-amylase"/>
    <property type="match status" value="1"/>
</dbReference>
<dbReference type="HOGENOM" id="CLU_004245_3_2_6"/>
<evidence type="ECO:0000256" key="2">
    <source>
        <dbReference type="ARBA" id="ARBA00002953"/>
    </source>
</evidence>
<dbReference type="GO" id="GO:0004553">
    <property type="term" value="F:hydrolase activity, hydrolyzing O-glycosyl compounds"/>
    <property type="evidence" value="ECO:0007669"/>
    <property type="project" value="InterPro"/>
</dbReference>
<evidence type="ECO:0000256" key="5">
    <source>
        <dbReference type="ARBA" id="ARBA00022600"/>
    </source>
</evidence>
<dbReference type="Pfam" id="PF02806">
    <property type="entry name" value="Alpha-amylase_C"/>
    <property type="match status" value="1"/>
</dbReference>
<dbReference type="eggNOG" id="COG0296">
    <property type="taxonomic scope" value="Bacteria"/>
</dbReference>
<evidence type="ECO:0000256" key="11">
    <source>
        <dbReference type="PIRSR" id="PIRSR000463-1"/>
    </source>
</evidence>
<dbReference type="GO" id="GO:0005978">
    <property type="term" value="P:glycogen biosynthetic process"/>
    <property type="evidence" value="ECO:0007669"/>
    <property type="project" value="UniProtKB-UniRule"/>
</dbReference>
<keyword evidence="5 10" id="KW-0321">Glycogen metabolism</keyword>
<comment type="subunit">
    <text evidence="10">Monomer.</text>
</comment>
<evidence type="ECO:0000256" key="7">
    <source>
        <dbReference type="ARBA" id="ARBA00022679"/>
    </source>
</evidence>
<dbReference type="NCBIfam" id="TIGR01515">
    <property type="entry name" value="branching_enzym"/>
    <property type="match status" value="1"/>
</dbReference>
<dbReference type="InterPro" id="IPR044143">
    <property type="entry name" value="GlgB_N_E_set_prok"/>
</dbReference>
<comment type="similarity">
    <text evidence="4 10">Belongs to the glycosyl hydrolase 13 family. GlgB subfamily.</text>
</comment>
<dbReference type="FunFam" id="2.60.40.10:FF:000169">
    <property type="entry name" value="1,4-alpha-glucan branching enzyme GlgB"/>
    <property type="match status" value="1"/>
</dbReference>